<feature type="non-terminal residue" evidence="1">
    <location>
        <position position="108"/>
    </location>
</feature>
<proteinExistence type="predicted"/>
<evidence type="ECO:0000313" key="1">
    <source>
        <dbReference type="EMBL" id="SVD27014.1"/>
    </source>
</evidence>
<dbReference type="AlphaFoldDB" id="A0A382TY65"/>
<dbReference type="EMBL" id="UINC01140079">
    <property type="protein sequence ID" value="SVD27014.1"/>
    <property type="molecule type" value="Genomic_DNA"/>
</dbReference>
<name>A0A382TY65_9ZZZZ</name>
<sequence>MLSKIRLLLCIGLVASSNTFGSYAIYVGKNLTKDGSVMIGGSGDEVSSHWLEIVPEKDHPAGTTIPVGVTEDANMPGKFIQISQIGHTYRYLTMNYSEYLGFPPPLTN</sequence>
<accession>A0A382TY65</accession>
<organism evidence="1">
    <name type="scientific">marine metagenome</name>
    <dbReference type="NCBI Taxonomy" id="408172"/>
    <lineage>
        <taxon>unclassified sequences</taxon>
        <taxon>metagenomes</taxon>
        <taxon>ecological metagenomes</taxon>
    </lineage>
</organism>
<reference evidence="1" key="1">
    <citation type="submission" date="2018-05" db="EMBL/GenBank/DDBJ databases">
        <authorList>
            <person name="Lanie J.A."/>
            <person name="Ng W.-L."/>
            <person name="Kazmierczak K.M."/>
            <person name="Andrzejewski T.M."/>
            <person name="Davidsen T.M."/>
            <person name="Wayne K.J."/>
            <person name="Tettelin H."/>
            <person name="Glass J.I."/>
            <person name="Rusch D."/>
            <person name="Podicherti R."/>
            <person name="Tsui H.-C.T."/>
            <person name="Winkler M.E."/>
        </authorList>
    </citation>
    <scope>NUCLEOTIDE SEQUENCE</scope>
</reference>
<protein>
    <submittedName>
        <fullName evidence="1">Uncharacterized protein</fullName>
    </submittedName>
</protein>
<gene>
    <name evidence="1" type="ORF">METZ01_LOCUS379868</name>
</gene>